<dbReference type="STRING" id="2282107.A0A286UET1"/>
<keyword evidence="3" id="KW-1185">Reference proteome</keyword>
<feature type="compositionally biased region" description="Basic residues" evidence="1">
    <location>
        <begin position="235"/>
        <end position="245"/>
    </location>
</feature>
<evidence type="ECO:0000313" key="2">
    <source>
        <dbReference type="EMBL" id="PAV18004.1"/>
    </source>
</evidence>
<feature type="compositionally biased region" description="Low complexity" evidence="1">
    <location>
        <begin position="192"/>
        <end position="218"/>
    </location>
</feature>
<dbReference type="InterPro" id="IPR009737">
    <property type="entry name" value="Aim32/Apd1-like"/>
</dbReference>
<dbReference type="InterPro" id="IPR036249">
    <property type="entry name" value="Thioredoxin-like_sf"/>
</dbReference>
<dbReference type="Pfam" id="PF06999">
    <property type="entry name" value="Suc_Fer-like"/>
    <property type="match status" value="1"/>
</dbReference>
<dbReference type="SUPFAM" id="SSF52833">
    <property type="entry name" value="Thioredoxin-like"/>
    <property type="match status" value="1"/>
</dbReference>
<evidence type="ECO:0000313" key="3">
    <source>
        <dbReference type="Proteomes" id="UP000217199"/>
    </source>
</evidence>
<dbReference type="AlphaFoldDB" id="A0A286UET1"/>
<feature type="region of interest" description="Disordered" evidence="1">
    <location>
        <begin position="158"/>
        <end position="249"/>
    </location>
</feature>
<dbReference type="InParanoid" id="A0A286UET1"/>
<reference evidence="2 3" key="1">
    <citation type="journal article" date="2017" name="Mol. Ecol.">
        <title>Comparative and population genomic landscape of Phellinus noxius: A hypervariable fungus causing root rot in trees.</title>
        <authorList>
            <person name="Chung C.L."/>
            <person name="Lee T.J."/>
            <person name="Akiba M."/>
            <person name="Lee H.H."/>
            <person name="Kuo T.H."/>
            <person name="Liu D."/>
            <person name="Ke H.M."/>
            <person name="Yokoi T."/>
            <person name="Roa M.B."/>
            <person name="Lu M.J."/>
            <person name="Chang Y.Y."/>
            <person name="Ann P.J."/>
            <person name="Tsai J.N."/>
            <person name="Chen C.Y."/>
            <person name="Tzean S.S."/>
            <person name="Ota Y."/>
            <person name="Hattori T."/>
            <person name="Sahashi N."/>
            <person name="Liou R.F."/>
            <person name="Kikuchi T."/>
            <person name="Tsai I.J."/>
        </authorList>
    </citation>
    <scope>NUCLEOTIDE SEQUENCE [LARGE SCALE GENOMIC DNA]</scope>
    <source>
        <strain evidence="2 3">FFPRI411160</strain>
    </source>
</reference>
<dbReference type="OrthoDB" id="10253744at2759"/>
<feature type="compositionally biased region" description="Low complexity" evidence="1">
    <location>
        <begin position="158"/>
        <end position="182"/>
    </location>
</feature>
<evidence type="ECO:0000256" key="1">
    <source>
        <dbReference type="SAM" id="MobiDB-lite"/>
    </source>
</evidence>
<dbReference type="Proteomes" id="UP000217199">
    <property type="component" value="Unassembled WGS sequence"/>
</dbReference>
<gene>
    <name evidence="2" type="ORF">PNOK_0649000</name>
</gene>
<proteinExistence type="predicted"/>
<sequence length="444" mass="47860">MKPITRTTIASFRHYKSLRTQTSCAASARIYRPLTSIPHVSRLSYLSTRSQLQPQLRGLIQTQVQTQIQSRVPSLRRHTSSSSSSSSSESSTSKSIVGTAPFYTSYTLLQHPISPSSPEFPPKIDSKFSPLLRELVVEMAWRDGIPNFWHPYKPLGSSSSDSADAGAGAGVDAEAEAAAASEGQEKKDGEESGSLASATTATTTTTAEAAVGTETGVESSGVDTGAEPSTESPAKKPKPKPKGKGKKDEVEEILEEYPVMIFGEGLGSGGSRIGKRVRSPETVNTITSDGVLSAIDRYNIENGTVEIVEAGPFVEDEDIYLLLLSALHDELVERKKSGGDDGVYDKIKLGELSHVGGHKYAANLLVFPWGDWLGNLTAADAPRILDAVSSASKIEITPTSTPREKPPLIADPAHWRGRMGFTKERQIEFMDSHLEEQQTTSNEQ</sequence>
<dbReference type="Gene3D" id="3.40.30.10">
    <property type="entry name" value="Glutaredoxin"/>
    <property type="match status" value="1"/>
</dbReference>
<organism evidence="2 3">
    <name type="scientific">Pyrrhoderma noxium</name>
    <dbReference type="NCBI Taxonomy" id="2282107"/>
    <lineage>
        <taxon>Eukaryota</taxon>
        <taxon>Fungi</taxon>
        <taxon>Dikarya</taxon>
        <taxon>Basidiomycota</taxon>
        <taxon>Agaricomycotina</taxon>
        <taxon>Agaricomycetes</taxon>
        <taxon>Hymenochaetales</taxon>
        <taxon>Hymenochaetaceae</taxon>
        <taxon>Pyrrhoderma</taxon>
    </lineage>
</organism>
<dbReference type="EMBL" id="NBII01000006">
    <property type="protein sequence ID" value="PAV18004.1"/>
    <property type="molecule type" value="Genomic_DNA"/>
</dbReference>
<feature type="region of interest" description="Disordered" evidence="1">
    <location>
        <begin position="67"/>
        <end position="95"/>
    </location>
</feature>
<comment type="caution">
    <text evidence="2">The sequence shown here is derived from an EMBL/GenBank/DDBJ whole genome shotgun (WGS) entry which is preliminary data.</text>
</comment>
<accession>A0A286UET1</accession>
<feature type="compositionally biased region" description="Low complexity" evidence="1">
    <location>
        <begin position="80"/>
        <end position="95"/>
    </location>
</feature>
<protein>
    <submittedName>
        <fullName evidence="2">Sucrase ferredoxin-like family</fullName>
    </submittedName>
</protein>
<name>A0A286UET1_9AGAM</name>